<sequence length="263" mass="28742">MSSPAPSRLSFFLDMLKPSYTEAVLRLKSSLMALLALVTLTQLLPLPTLYSSLWRVYRGSYNSTWEKTISLTEFCAFCVLMLNILQASYAIHSPRKPYAPTPSPAKPPPSFLKSPRGGPATPSKRSKLHGLSPSTTPQRQKPFTPSSSYTPSDPLNLAQSYSLSFSTPSPDSSFASSVSLPPSPSPLAAYRGRQGIAVGRELFSSSPILDPHESSLACRRARACFLLPSDMLCRLETDERVLFIGPLDASLLARLSQEDLDDE</sequence>
<organism evidence="2 3">
    <name type="scientific">Bondarzewia mesenterica</name>
    <dbReference type="NCBI Taxonomy" id="1095465"/>
    <lineage>
        <taxon>Eukaryota</taxon>
        <taxon>Fungi</taxon>
        <taxon>Dikarya</taxon>
        <taxon>Basidiomycota</taxon>
        <taxon>Agaricomycotina</taxon>
        <taxon>Agaricomycetes</taxon>
        <taxon>Russulales</taxon>
        <taxon>Bondarzewiaceae</taxon>
        <taxon>Bondarzewia</taxon>
    </lineage>
</organism>
<evidence type="ECO:0008006" key="4">
    <source>
        <dbReference type="Google" id="ProtNLM"/>
    </source>
</evidence>
<dbReference type="Proteomes" id="UP000310158">
    <property type="component" value="Unassembled WGS sequence"/>
</dbReference>
<evidence type="ECO:0000256" key="1">
    <source>
        <dbReference type="SAM" id="MobiDB-lite"/>
    </source>
</evidence>
<keyword evidence="3" id="KW-1185">Reference proteome</keyword>
<feature type="compositionally biased region" description="Polar residues" evidence="1">
    <location>
        <begin position="132"/>
        <end position="151"/>
    </location>
</feature>
<evidence type="ECO:0000313" key="3">
    <source>
        <dbReference type="Proteomes" id="UP000310158"/>
    </source>
</evidence>
<feature type="compositionally biased region" description="Pro residues" evidence="1">
    <location>
        <begin position="97"/>
        <end position="110"/>
    </location>
</feature>
<dbReference type="OrthoDB" id="3265365at2759"/>
<accession>A0A4S4M1N2</accession>
<comment type="caution">
    <text evidence="2">The sequence shown here is derived from an EMBL/GenBank/DDBJ whole genome shotgun (WGS) entry which is preliminary data.</text>
</comment>
<reference evidence="2 3" key="1">
    <citation type="submission" date="2019-02" db="EMBL/GenBank/DDBJ databases">
        <title>Genome sequencing of the rare red list fungi Bondarzewia mesenterica.</title>
        <authorList>
            <person name="Buettner E."/>
            <person name="Kellner H."/>
        </authorList>
    </citation>
    <scope>NUCLEOTIDE SEQUENCE [LARGE SCALE GENOMIC DNA]</scope>
    <source>
        <strain evidence="2 3">DSM 108281</strain>
    </source>
</reference>
<dbReference type="EMBL" id="SGPL01000060">
    <property type="protein sequence ID" value="THH18934.1"/>
    <property type="molecule type" value="Genomic_DNA"/>
</dbReference>
<name>A0A4S4M1N2_9AGAM</name>
<feature type="region of interest" description="Disordered" evidence="1">
    <location>
        <begin position="96"/>
        <end position="151"/>
    </location>
</feature>
<proteinExistence type="predicted"/>
<gene>
    <name evidence="2" type="ORF">EW146_g2158</name>
</gene>
<dbReference type="AlphaFoldDB" id="A0A4S4M1N2"/>
<evidence type="ECO:0000313" key="2">
    <source>
        <dbReference type="EMBL" id="THH18934.1"/>
    </source>
</evidence>
<protein>
    <recommendedName>
        <fullName evidence="4">DUF1746 domain-containing protein</fullName>
    </recommendedName>
</protein>